<dbReference type="SUPFAM" id="SSF47391">
    <property type="entry name" value="Dimerization-anchoring domain of cAMP-dependent PK regulatory subunit"/>
    <property type="match status" value="1"/>
</dbReference>
<evidence type="ECO:0000313" key="1">
    <source>
        <dbReference type="Proteomes" id="UP000887565"/>
    </source>
</evidence>
<dbReference type="WBParaSite" id="nRc.2.0.1.t35651-RA">
    <property type="protein sequence ID" value="nRc.2.0.1.t35651-RA"/>
    <property type="gene ID" value="nRc.2.0.1.g35651"/>
</dbReference>
<name>A0A915KC21_ROMCU</name>
<proteinExistence type="predicted"/>
<sequence>MTSASQAARKYLQEKDIAGLFETLMTGLIYTRPDDHIDFLLRCLNTIKKNNGQKLNWDAFIENPPPEDVPTDEERVLSAIGAIAAQPPSSVGRPPTGNRPLFFGLKVWDPYDYHMASHRI</sequence>
<protein>
    <submittedName>
        <fullName evidence="2">Uncharacterized protein</fullName>
    </submittedName>
</protein>
<accession>A0A915KC21</accession>
<reference evidence="2" key="1">
    <citation type="submission" date="2022-11" db="UniProtKB">
        <authorList>
            <consortium name="WormBaseParasite"/>
        </authorList>
    </citation>
    <scope>IDENTIFICATION</scope>
</reference>
<evidence type="ECO:0000313" key="2">
    <source>
        <dbReference type="WBParaSite" id="nRc.2.0.1.t35651-RA"/>
    </source>
</evidence>
<dbReference type="Proteomes" id="UP000887565">
    <property type="component" value="Unplaced"/>
</dbReference>
<keyword evidence="1" id="KW-1185">Reference proteome</keyword>
<dbReference type="CDD" id="cd22978">
    <property type="entry name" value="DD_AK5"/>
    <property type="match status" value="1"/>
</dbReference>
<organism evidence="1 2">
    <name type="scientific">Romanomermis culicivorax</name>
    <name type="common">Nematode worm</name>
    <dbReference type="NCBI Taxonomy" id="13658"/>
    <lineage>
        <taxon>Eukaryota</taxon>
        <taxon>Metazoa</taxon>
        <taxon>Ecdysozoa</taxon>
        <taxon>Nematoda</taxon>
        <taxon>Enoplea</taxon>
        <taxon>Dorylaimia</taxon>
        <taxon>Mermithida</taxon>
        <taxon>Mermithoidea</taxon>
        <taxon>Mermithidae</taxon>
        <taxon>Romanomermis</taxon>
    </lineage>
</organism>
<dbReference type="AlphaFoldDB" id="A0A915KC21"/>